<dbReference type="InterPro" id="IPR022062">
    <property type="entry name" value="DUF3618"/>
</dbReference>
<dbReference type="OrthoDB" id="3218417at2"/>
<gene>
    <name evidence="3" type="ORF">E6C64_15265</name>
</gene>
<feature type="compositionally biased region" description="Basic and acidic residues" evidence="1">
    <location>
        <begin position="176"/>
        <end position="192"/>
    </location>
</feature>
<evidence type="ECO:0000256" key="2">
    <source>
        <dbReference type="SAM" id="Phobius"/>
    </source>
</evidence>
<dbReference type="Gene3D" id="1.20.120.20">
    <property type="entry name" value="Apolipoprotein"/>
    <property type="match status" value="1"/>
</dbReference>
<comment type="caution">
    <text evidence="3">The sequence shown here is derived from an EMBL/GenBank/DDBJ whole genome shotgun (WGS) entry which is preliminary data.</text>
</comment>
<proteinExistence type="predicted"/>
<evidence type="ECO:0000313" key="4">
    <source>
        <dbReference type="Proteomes" id="UP000309133"/>
    </source>
</evidence>
<feature type="transmembrane region" description="Helical" evidence="2">
    <location>
        <begin position="92"/>
        <end position="112"/>
    </location>
</feature>
<dbReference type="RefSeq" id="WP_136428327.1">
    <property type="nucleotide sequence ID" value="NZ_SSSM01000005.1"/>
</dbReference>
<keyword evidence="2" id="KW-1133">Transmembrane helix</keyword>
<dbReference type="EMBL" id="SSSM01000005">
    <property type="protein sequence ID" value="THG29999.1"/>
    <property type="molecule type" value="Genomic_DNA"/>
</dbReference>
<organism evidence="3 4">
    <name type="scientific">Naasia lichenicola</name>
    <dbReference type="NCBI Taxonomy" id="2565933"/>
    <lineage>
        <taxon>Bacteria</taxon>
        <taxon>Bacillati</taxon>
        <taxon>Actinomycetota</taxon>
        <taxon>Actinomycetes</taxon>
        <taxon>Micrococcales</taxon>
        <taxon>Microbacteriaceae</taxon>
        <taxon>Naasia</taxon>
    </lineage>
</organism>
<evidence type="ECO:0000313" key="3">
    <source>
        <dbReference type="EMBL" id="THG29999.1"/>
    </source>
</evidence>
<keyword evidence="2" id="KW-0472">Membrane</keyword>
<dbReference type="Pfam" id="PF12277">
    <property type="entry name" value="DUF3618"/>
    <property type="match status" value="1"/>
</dbReference>
<feature type="region of interest" description="Disordered" evidence="1">
    <location>
        <begin position="165"/>
        <end position="192"/>
    </location>
</feature>
<protein>
    <submittedName>
        <fullName evidence="3">DUF3618 domain-containing protein</fullName>
    </submittedName>
</protein>
<dbReference type="AlphaFoldDB" id="A0A4S4FIB9"/>
<dbReference type="Proteomes" id="UP000309133">
    <property type="component" value="Unassembled WGS sequence"/>
</dbReference>
<name>A0A4S4FIB9_9MICO</name>
<feature type="compositionally biased region" description="Low complexity" evidence="1">
    <location>
        <begin position="65"/>
        <end position="79"/>
    </location>
</feature>
<feature type="region of interest" description="Disordered" evidence="1">
    <location>
        <begin position="59"/>
        <end position="84"/>
    </location>
</feature>
<sequence>MSNPTPDQIRAEIDATRADLSYDVDALTDKVTPSKIAHRQTEKVKSKLTSAKEAVMGVASDAKDSVTSGVSSGAGSLSDAPHKAAEKAKGNAVAVGLIAFGVGALIASLIPASEKEKAAASQIKEKAQPLVEQATDAAKEVASNLKEPAQDAAAAVKDTATEAAGSVKSAAGSAADDVKGKAKDAKDTVASS</sequence>
<reference evidence="3 4" key="1">
    <citation type="submission" date="2019-04" db="EMBL/GenBank/DDBJ databases">
        <authorList>
            <person name="Jiang L."/>
        </authorList>
    </citation>
    <scope>NUCLEOTIDE SEQUENCE [LARGE SCALE GENOMIC DNA]</scope>
    <source>
        <strain evidence="3 4">YIM 131853</strain>
    </source>
</reference>
<feature type="compositionally biased region" description="Low complexity" evidence="1">
    <location>
        <begin position="165"/>
        <end position="175"/>
    </location>
</feature>
<keyword evidence="2" id="KW-0812">Transmembrane</keyword>
<keyword evidence="4" id="KW-1185">Reference proteome</keyword>
<evidence type="ECO:0000256" key="1">
    <source>
        <dbReference type="SAM" id="MobiDB-lite"/>
    </source>
</evidence>
<accession>A0A4S4FIB9</accession>